<accession>A0A068S040</accession>
<evidence type="ECO:0000313" key="2">
    <source>
        <dbReference type="Proteomes" id="UP000027586"/>
    </source>
</evidence>
<sequence>MVVIVLLDSCNELSLREASAKAGFGTMVFSVSDGGKGQWPPTPMVVIKRLPQTQALELFLAMTYQTRKIAKSIVKQLDPASKEPIVNQLKDQIRLAKLSADTKLKKAVVKSLNVYSRRQFKHGRSLLEREQTEGNYIETFLCPVFDKVFGDVSEDILMSPTKNTLQVAAGFISC</sequence>
<keyword evidence="2" id="KW-1185">Reference proteome</keyword>
<organism evidence="1 2">
    <name type="scientific">Lichtheimia corymbifera JMRC:FSU:9682</name>
    <dbReference type="NCBI Taxonomy" id="1263082"/>
    <lineage>
        <taxon>Eukaryota</taxon>
        <taxon>Fungi</taxon>
        <taxon>Fungi incertae sedis</taxon>
        <taxon>Mucoromycota</taxon>
        <taxon>Mucoromycotina</taxon>
        <taxon>Mucoromycetes</taxon>
        <taxon>Mucorales</taxon>
        <taxon>Lichtheimiaceae</taxon>
        <taxon>Lichtheimia</taxon>
    </lineage>
</organism>
<name>A0A068S040_9FUNG</name>
<reference evidence="1" key="1">
    <citation type="submission" date="2013-08" db="EMBL/GenBank/DDBJ databases">
        <title>Gene expansion shapes genome architecture in the human pathogen Lichtheimia corymbifera: an evolutionary genomics analysis in the ancient terrestrial Mucorales (Mucoromycotina).</title>
        <authorList>
            <person name="Schwartze V.U."/>
            <person name="Winter S."/>
            <person name="Shelest E."/>
            <person name="Marcet-Houben M."/>
            <person name="Horn F."/>
            <person name="Wehner S."/>
            <person name="Hoffmann K."/>
            <person name="Riege K."/>
            <person name="Sammeth M."/>
            <person name="Nowrousian M."/>
            <person name="Valiante V."/>
            <person name="Linde J."/>
            <person name="Jacobsen I.D."/>
            <person name="Marz M."/>
            <person name="Brakhage A.A."/>
            <person name="Gabaldon T."/>
            <person name="Bocker S."/>
            <person name="Voigt K."/>
        </authorList>
    </citation>
    <scope>NUCLEOTIDE SEQUENCE [LARGE SCALE GENOMIC DNA]</scope>
    <source>
        <strain evidence="1">FSU 9682</strain>
    </source>
</reference>
<comment type="caution">
    <text evidence="1">The sequence shown here is derived from an EMBL/GenBank/DDBJ whole genome shotgun (WGS) entry which is preliminary data.</text>
</comment>
<protein>
    <submittedName>
        <fullName evidence="1">Uncharacterized protein</fullName>
    </submittedName>
</protein>
<dbReference type="AlphaFoldDB" id="A0A068S040"/>
<gene>
    <name evidence="1" type="ORF">LCOR_06395.1</name>
</gene>
<dbReference type="EMBL" id="CBTN010000028">
    <property type="protein sequence ID" value="CDH55232.1"/>
    <property type="molecule type" value="Genomic_DNA"/>
</dbReference>
<dbReference type="OrthoDB" id="2443197at2759"/>
<evidence type="ECO:0000313" key="1">
    <source>
        <dbReference type="EMBL" id="CDH55232.1"/>
    </source>
</evidence>
<dbReference type="Proteomes" id="UP000027586">
    <property type="component" value="Unassembled WGS sequence"/>
</dbReference>
<proteinExistence type="predicted"/>
<dbReference type="VEuPathDB" id="FungiDB:LCOR_06395.1"/>